<dbReference type="Proteomes" id="UP000658980">
    <property type="component" value="Unassembled WGS sequence"/>
</dbReference>
<gene>
    <name evidence="2" type="ORF">H9630_09630</name>
</gene>
<feature type="transmembrane region" description="Helical" evidence="1">
    <location>
        <begin position="6"/>
        <end position="26"/>
    </location>
</feature>
<evidence type="ECO:0000256" key="1">
    <source>
        <dbReference type="SAM" id="Phobius"/>
    </source>
</evidence>
<reference evidence="2 3" key="1">
    <citation type="submission" date="2020-08" db="EMBL/GenBank/DDBJ databases">
        <title>A Genomic Blueprint of the Chicken Gut Microbiome.</title>
        <authorList>
            <person name="Gilroy R."/>
            <person name="Ravi A."/>
            <person name="Getino M."/>
            <person name="Pursley I."/>
            <person name="Horton D.L."/>
            <person name="Alikhan N.-F."/>
            <person name="Baker D."/>
            <person name="Gharbi K."/>
            <person name="Hall N."/>
            <person name="Watson M."/>
            <person name="Adriaenssens E.M."/>
            <person name="Foster-Nyarko E."/>
            <person name="Jarju S."/>
            <person name="Secka A."/>
            <person name="Antonio M."/>
            <person name="Oren A."/>
            <person name="Chaudhuri R."/>
            <person name="La Ragione R.M."/>
            <person name="Hildebrand F."/>
            <person name="Pallen M.J."/>
        </authorList>
    </citation>
    <scope>NUCLEOTIDE SEQUENCE [LARGE SCALE GENOMIC DNA]</scope>
    <source>
        <strain evidence="2 3">Sa1BUA13</strain>
    </source>
</reference>
<accession>A0ABR8WDK0</accession>
<name>A0ABR8WDK0_9BACL</name>
<evidence type="ECO:0000313" key="3">
    <source>
        <dbReference type="Proteomes" id="UP000658980"/>
    </source>
</evidence>
<evidence type="ECO:0000313" key="2">
    <source>
        <dbReference type="EMBL" id="MBD8015079.1"/>
    </source>
</evidence>
<keyword evidence="1" id="KW-0472">Membrane</keyword>
<dbReference type="EMBL" id="JACSPU010000003">
    <property type="protein sequence ID" value="MBD8015079.1"/>
    <property type="molecule type" value="Genomic_DNA"/>
</dbReference>
<sequence>MFRKLVILLFVVFFMMLIIFTAIMFLKNEVEVYSDKEVTLAIEKPMFINLSEPVATEKGSDMTVVYDMSLLGLNVGTYTLVERTLENGTSLIFEEIENTGWIPYALSLNIKNLAEVDFKSWNPEAVASLDEKIYGPDPTTNPYGVFTKGNTEILQGNVFVSRNLQLGNGDWVQELRHEIPEFTLEEGVLAKNYWLPPKHQSQTWMMIGQEPLFETEEAEDGWITFSLENRLAQLNWLTPEGPLVKLQLTDDPRTQLAYGYTTERTANVSFNEWNENSPSLFFESMMLNSENDLQR</sequence>
<protein>
    <submittedName>
        <fullName evidence="2">Uncharacterized protein</fullName>
    </submittedName>
</protein>
<keyword evidence="1" id="KW-1133">Transmembrane helix</keyword>
<keyword evidence="3" id="KW-1185">Reference proteome</keyword>
<comment type="caution">
    <text evidence="2">The sequence shown here is derived from an EMBL/GenBank/DDBJ whole genome shotgun (WGS) entry which is preliminary data.</text>
</comment>
<keyword evidence="1" id="KW-0812">Transmembrane</keyword>
<dbReference type="RefSeq" id="WP_101805595.1">
    <property type="nucleotide sequence ID" value="NZ_JACSPU010000003.1"/>
</dbReference>
<organism evidence="2 3">
    <name type="scientific">Planococcus wigleyi</name>
    <dbReference type="NCBI Taxonomy" id="2762216"/>
    <lineage>
        <taxon>Bacteria</taxon>
        <taxon>Bacillati</taxon>
        <taxon>Bacillota</taxon>
        <taxon>Bacilli</taxon>
        <taxon>Bacillales</taxon>
        <taxon>Caryophanaceae</taxon>
        <taxon>Planococcus</taxon>
    </lineage>
</organism>
<proteinExistence type="predicted"/>